<dbReference type="Proteomes" id="UP000219338">
    <property type="component" value="Unassembled WGS sequence"/>
</dbReference>
<reference evidence="3" key="1">
    <citation type="journal article" date="2017" name="Nat. Ecol. Evol.">
        <title>Genome expansion and lineage-specific genetic innovations in the forest pathogenic fungi Armillaria.</title>
        <authorList>
            <person name="Sipos G."/>
            <person name="Prasanna A.N."/>
            <person name="Walter M.C."/>
            <person name="O'Connor E."/>
            <person name="Balint B."/>
            <person name="Krizsan K."/>
            <person name="Kiss B."/>
            <person name="Hess J."/>
            <person name="Varga T."/>
            <person name="Slot J."/>
            <person name="Riley R."/>
            <person name="Boka B."/>
            <person name="Rigling D."/>
            <person name="Barry K."/>
            <person name="Lee J."/>
            <person name="Mihaltcheva S."/>
            <person name="LaButti K."/>
            <person name="Lipzen A."/>
            <person name="Waldron R."/>
            <person name="Moloney N.M."/>
            <person name="Sperisen C."/>
            <person name="Kredics L."/>
            <person name="Vagvoelgyi C."/>
            <person name="Patrignani A."/>
            <person name="Fitzpatrick D."/>
            <person name="Nagy I."/>
            <person name="Doyle S."/>
            <person name="Anderson J.B."/>
            <person name="Grigoriev I.V."/>
            <person name="Gueldener U."/>
            <person name="Muensterkoetter M."/>
            <person name="Nagy L.G."/>
        </authorList>
    </citation>
    <scope>NUCLEOTIDE SEQUENCE [LARGE SCALE GENOMIC DNA]</scope>
    <source>
        <strain evidence="3">C18/9</strain>
    </source>
</reference>
<gene>
    <name evidence="2" type="ORF">ARMOST_08727</name>
</gene>
<feature type="region of interest" description="Disordered" evidence="1">
    <location>
        <begin position="37"/>
        <end position="74"/>
    </location>
</feature>
<proteinExistence type="predicted"/>
<dbReference type="OrthoDB" id="10670064at2759"/>
<evidence type="ECO:0000256" key="1">
    <source>
        <dbReference type="SAM" id="MobiDB-lite"/>
    </source>
</evidence>
<keyword evidence="3" id="KW-1185">Reference proteome</keyword>
<accession>A0A284R9H3</accession>
<evidence type="ECO:0000313" key="3">
    <source>
        <dbReference type="Proteomes" id="UP000219338"/>
    </source>
</evidence>
<dbReference type="EMBL" id="FUEG01000006">
    <property type="protein sequence ID" value="SJL05360.1"/>
    <property type="molecule type" value="Genomic_DNA"/>
</dbReference>
<name>A0A284R9H3_ARMOS</name>
<organism evidence="2 3">
    <name type="scientific">Armillaria ostoyae</name>
    <name type="common">Armillaria root rot fungus</name>
    <dbReference type="NCBI Taxonomy" id="47428"/>
    <lineage>
        <taxon>Eukaryota</taxon>
        <taxon>Fungi</taxon>
        <taxon>Dikarya</taxon>
        <taxon>Basidiomycota</taxon>
        <taxon>Agaricomycotina</taxon>
        <taxon>Agaricomycetes</taxon>
        <taxon>Agaricomycetidae</taxon>
        <taxon>Agaricales</taxon>
        <taxon>Marasmiineae</taxon>
        <taxon>Physalacriaceae</taxon>
        <taxon>Armillaria</taxon>
    </lineage>
</organism>
<evidence type="ECO:0000313" key="2">
    <source>
        <dbReference type="EMBL" id="SJL05360.1"/>
    </source>
</evidence>
<protein>
    <submittedName>
        <fullName evidence="2">Uncharacterized protein</fullName>
    </submittedName>
</protein>
<dbReference type="AlphaFoldDB" id="A0A284R9H3"/>
<sequence>MHSLLSDLPDNFEGLRWSIRGDAHYAEPCLLHRVLSQSDHHPSSADTPPRQCPAKGQAVVGRDSPRTSLGTAQTTAYPVPTHCAVIGPRTGTTFSRIGSIDDAFGADIVAGSMDYGAVDGET</sequence>